<protein>
    <submittedName>
        <fullName evidence="1">Uncharacterized protein</fullName>
    </submittedName>
</protein>
<dbReference type="Proteomes" id="UP000831701">
    <property type="component" value="Chromosome 17"/>
</dbReference>
<dbReference type="EMBL" id="CM041547">
    <property type="protein sequence ID" value="KAI3359373.1"/>
    <property type="molecule type" value="Genomic_DNA"/>
</dbReference>
<comment type="caution">
    <text evidence="1">The sequence shown here is derived from an EMBL/GenBank/DDBJ whole genome shotgun (WGS) entry which is preliminary data.</text>
</comment>
<organism evidence="1 2">
    <name type="scientific">Scortum barcoo</name>
    <name type="common">barcoo grunter</name>
    <dbReference type="NCBI Taxonomy" id="214431"/>
    <lineage>
        <taxon>Eukaryota</taxon>
        <taxon>Metazoa</taxon>
        <taxon>Chordata</taxon>
        <taxon>Craniata</taxon>
        <taxon>Vertebrata</taxon>
        <taxon>Euteleostomi</taxon>
        <taxon>Actinopterygii</taxon>
        <taxon>Neopterygii</taxon>
        <taxon>Teleostei</taxon>
        <taxon>Neoteleostei</taxon>
        <taxon>Acanthomorphata</taxon>
        <taxon>Eupercaria</taxon>
        <taxon>Centrarchiformes</taxon>
        <taxon>Terapontoidei</taxon>
        <taxon>Terapontidae</taxon>
        <taxon>Scortum</taxon>
    </lineage>
</organism>
<gene>
    <name evidence="1" type="ORF">L3Q82_002877</name>
</gene>
<evidence type="ECO:0000313" key="2">
    <source>
        <dbReference type="Proteomes" id="UP000831701"/>
    </source>
</evidence>
<accession>A0ACB8VUW4</accession>
<proteinExistence type="predicted"/>
<evidence type="ECO:0000313" key="1">
    <source>
        <dbReference type="EMBL" id="KAI3359373.1"/>
    </source>
</evidence>
<keyword evidence="2" id="KW-1185">Reference proteome</keyword>
<sequence length="118" mass="12603">MVVDFRTQADPEVIIRTVEVDCVEVVQIPGSAAGRQHTQTLCASPSTSQKAGILQHLQEAAADLLPVCGSERPPIFCRRTQCAWGGIKGDCVEEGGGTVVGTDSLTPTERRTLNRLLS</sequence>
<name>A0ACB8VUW4_9TELE</name>
<reference evidence="1" key="1">
    <citation type="submission" date="2022-04" db="EMBL/GenBank/DDBJ databases">
        <title>Jade perch genome.</title>
        <authorList>
            <person name="Chao B."/>
        </authorList>
    </citation>
    <scope>NUCLEOTIDE SEQUENCE</scope>
    <source>
        <strain evidence="1">CB-2022</strain>
    </source>
</reference>